<dbReference type="PANTHER" id="PTHR13675:SF1">
    <property type="entry name" value="SUCCINATE DEHYDROGENASE ASSEMBLY FACTOR 1, MITOCHONDRIAL"/>
    <property type="match status" value="1"/>
</dbReference>
<evidence type="ECO:0000259" key="5">
    <source>
        <dbReference type="Pfam" id="PF05347"/>
    </source>
</evidence>
<comment type="subcellular location">
    <subcellularLocation>
        <location evidence="1">Mitochondrion matrix</location>
    </subcellularLocation>
</comment>
<dbReference type="AlphaFoldDB" id="A0A162MUN7"/>
<protein>
    <submittedName>
        <fullName evidence="6">NADH dehydrogenase 1 alpha subcomplex subunit 6 NDUFA6</fullName>
    </submittedName>
</protein>
<dbReference type="InterPro" id="IPR045295">
    <property type="entry name" value="Complex1_LYR_SDHAF1_LYRM8"/>
</dbReference>
<evidence type="ECO:0000256" key="1">
    <source>
        <dbReference type="ARBA" id="ARBA00004305"/>
    </source>
</evidence>
<keyword evidence="7" id="KW-1185">Reference proteome</keyword>
<dbReference type="InterPro" id="IPR008011">
    <property type="entry name" value="Complex1_LYR_dom"/>
</dbReference>
<dbReference type="STRING" id="747725.A0A162MUN7"/>
<dbReference type="EMBL" id="AMYB01000003">
    <property type="protein sequence ID" value="OAD05645.1"/>
    <property type="molecule type" value="Genomic_DNA"/>
</dbReference>
<gene>
    <name evidence="6" type="primary">NDUFA6_2</name>
    <name evidence="6" type="ORF">MUCCIDRAFT_109514</name>
</gene>
<accession>A0A162MUN7</accession>
<name>A0A162MUN7_MUCCL</name>
<comment type="caution">
    <text evidence="6">The sequence shown here is derived from an EMBL/GenBank/DDBJ whole genome shotgun (WGS) entry which is preliminary data.</text>
</comment>
<keyword evidence="2" id="KW-0496">Mitochondrion</keyword>
<evidence type="ECO:0000256" key="3">
    <source>
        <dbReference type="ARBA" id="ARBA00023186"/>
    </source>
</evidence>
<evidence type="ECO:0000256" key="2">
    <source>
        <dbReference type="ARBA" id="ARBA00023128"/>
    </source>
</evidence>
<dbReference type="VEuPathDB" id="FungiDB:MUCCIDRAFT_109514"/>
<dbReference type="Proteomes" id="UP000077051">
    <property type="component" value="Unassembled WGS sequence"/>
</dbReference>
<reference evidence="6 7" key="1">
    <citation type="submission" date="2015-06" db="EMBL/GenBank/DDBJ databases">
        <title>Expansion of signal transduction pathways in fungi by whole-genome duplication.</title>
        <authorList>
            <consortium name="DOE Joint Genome Institute"/>
            <person name="Corrochano L.M."/>
            <person name="Kuo A."/>
            <person name="Marcet-Houben M."/>
            <person name="Polaino S."/>
            <person name="Salamov A."/>
            <person name="Villalobos J.M."/>
            <person name="Alvarez M.I."/>
            <person name="Avalos J."/>
            <person name="Benito E.P."/>
            <person name="Benoit I."/>
            <person name="Burger G."/>
            <person name="Camino L.P."/>
            <person name="Canovas D."/>
            <person name="Cerda-Olmedo E."/>
            <person name="Cheng J.-F."/>
            <person name="Dominguez A."/>
            <person name="Elias M."/>
            <person name="Eslava A.P."/>
            <person name="Glaser F."/>
            <person name="Grimwood J."/>
            <person name="Gutierrez G."/>
            <person name="Heitman J."/>
            <person name="Henrissat B."/>
            <person name="Iturriaga E.A."/>
            <person name="Lang B.F."/>
            <person name="Lavin J.L."/>
            <person name="Lee S."/>
            <person name="Li W."/>
            <person name="Lindquist E."/>
            <person name="Lopez-Garcia S."/>
            <person name="Luque E.M."/>
            <person name="Marcos A.T."/>
            <person name="Martin J."/>
            <person name="Mccluskey K."/>
            <person name="Medina H.R."/>
            <person name="Miralles-Duran A."/>
            <person name="Miyazaki A."/>
            <person name="Munoz-Torres E."/>
            <person name="Oguiza J.A."/>
            <person name="Ohm R."/>
            <person name="Olmedo M."/>
            <person name="Orejas M."/>
            <person name="Ortiz-Castellanos L."/>
            <person name="Pisabarro A.G."/>
            <person name="Rodriguez-Romero J."/>
            <person name="Ruiz-Herrera J."/>
            <person name="Ruiz-Vazquez R."/>
            <person name="Sanz C."/>
            <person name="Schackwitz W."/>
            <person name="Schmutz J."/>
            <person name="Shahriari M."/>
            <person name="Shelest E."/>
            <person name="Silva-Franco F."/>
            <person name="Soanes D."/>
            <person name="Syed K."/>
            <person name="Tagua V.G."/>
            <person name="Talbot N.J."/>
            <person name="Thon M."/>
            <person name="De Vries R.P."/>
            <person name="Wiebenga A."/>
            <person name="Yadav J.S."/>
            <person name="Braun E.L."/>
            <person name="Baker S."/>
            <person name="Garre V."/>
            <person name="Horwitz B."/>
            <person name="Torres-Martinez S."/>
            <person name="Idnurm A."/>
            <person name="Herrera-Estrella A."/>
            <person name="Gabaldon T."/>
            <person name="Grigoriev I.V."/>
        </authorList>
    </citation>
    <scope>NUCLEOTIDE SEQUENCE [LARGE SCALE GENOMIC DNA]</scope>
    <source>
        <strain evidence="6 7">CBS 277.49</strain>
    </source>
</reference>
<dbReference type="PANTHER" id="PTHR13675">
    <property type="entry name" value="LYR MOTIF-CONTAINING PROTEIN 2"/>
    <property type="match status" value="1"/>
</dbReference>
<evidence type="ECO:0000313" key="6">
    <source>
        <dbReference type="EMBL" id="OAD05645.1"/>
    </source>
</evidence>
<dbReference type="Pfam" id="PF05347">
    <property type="entry name" value="Complex1_LYR"/>
    <property type="match status" value="1"/>
</dbReference>
<feature type="domain" description="Complex 1 LYR protein" evidence="5">
    <location>
        <begin position="13"/>
        <end position="69"/>
    </location>
</feature>
<comment type="similarity">
    <text evidence="4">Belongs to the complex I LYR family. SDHAF1 subfamily.</text>
</comment>
<dbReference type="CDD" id="cd20268">
    <property type="entry name" value="Complex1_LYR_SDHAF1_LYRM8"/>
    <property type="match status" value="1"/>
</dbReference>
<organism evidence="6 7">
    <name type="scientific">Mucor lusitanicus CBS 277.49</name>
    <dbReference type="NCBI Taxonomy" id="747725"/>
    <lineage>
        <taxon>Eukaryota</taxon>
        <taxon>Fungi</taxon>
        <taxon>Fungi incertae sedis</taxon>
        <taxon>Mucoromycota</taxon>
        <taxon>Mucoromycotina</taxon>
        <taxon>Mucoromycetes</taxon>
        <taxon>Mucorales</taxon>
        <taxon>Mucorineae</taxon>
        <taxon>Mucoraceae</taxon>
        <taxon>Mucor</taxon>
    </lineage>
</organism>
<keyword evidence="3" id="KW-0143">Chaperone</keyword>
<proteinExistence type="inferred from homology"/>
<dbReference type="GO" id="GO:0005759">
    <property type="term" value="C:mitochondrial matrix"/>
    <property type="evidence" value="ECO:0007669"/>
    <property type="project" value="UniProtKB-SubCell"/>
</dbReference>
<evidence type="ECO:0000313" key="7">
    <source>
        <dbReference type="Proteomes" id="UP000077051"/>
    </source>
</evidence>
<dbReference type="OrthoDB" id="273010at2759"/>
<evidence type="ECO:0000256" key="4">
    <source>
        <dbReference type="ARBA" id="ARBA00025715"/>
    </source>
</evidence>
<sequence>MPPPLKRSGLQNEVVNFYRQCFRAAREKPAETRPRFHAFIRKEFKEHNIRKSDFATIEYMLRKGRKQFETYTQKGVKDIHV</sequence>
<dbReference type="GO" id="GO:0034553">
    <property type="term" value="P:mitochondrial respiratory chain complex II assembly"/>
    <property type="evidence" value="ECO:0007669"/>
    <property type="project" value="InterPro"/>
</dbReference>